<feature type="chain" id="PRO_5021219095" description="Lipoprotein" evidence="1">
    <location>
        <begin position="35"/>
        <end position="247"/>
    </location>
</feature>
<feature type="signal peptide" evidence="1">
    <location>
        <begin position="1"/>
        <end position="34"/>
    </location>
</feature>
<organism evidence="2 3">
    <name type="scientific">Microbacterium maritypicum</name>
    <name type="common">Microbacterium liquefaciens</name>
    <dbReference type="NCBI Taxonomy" id="33918"/>
    <lineage>
        <taxon>Bacteria</taxon>
        <taxon>Bacillati</taxon>
        <taxon>Actinomycetota</taxon>
        <taxon>Actinomycetes</taxon>
        <taxon>Micrococcales</taxon>
        <taxon>Microbacteriaceae</taxon>
        <taxon>Microbacterium</taxon>
    </lineage>
</organism>
<keyword evidence="1" id="KW-0732">Signal</keyword>
<protein>
    <recommendedName>
        <fullName evidence="4">Lipoprotein</fullName>
    </recommendedName>
</protein>
<reference evidence="2 3" key="1">
    <citation type="submission" date="2019-06" db="EMBL/GenBank/DDBJ databases">
        <title>Whole genome shotgun sequence of Microbacterium liquefaciens NBRC 15037.</title>
        <authorList>
            <person name="Hosoyama A."/>
            <person name="Uohara A."/>
            <person name="Ohji S."/>
            <person name="Ichikawa N."/>
        </authorList>
    </citation>
    <scope>NUCLEOTIDE SEQUENCE [LARGE SCALE GENOMIC DNA]</scope>
    <source>
        <strain evidence="2 3">NBRC 15037</strain>
    </source>
</reference>
<gene>
    <name evidence="2" type="ORF">MLI01_10480</name>
</gene>
<sequence length="247" mass="25226">MGTLTGMKAPLRTFSSLVLGGVVLAAALAGCATSAGTSPVPESTSDPNTSDTSYAPKAAWLDGTSFVLKTWGDACVPQIGDIVAGDQSLEIVLVDGEDEACADVQTAHGTYMGLPAGFDSSRPVELTVTDAAGVKSELTLPGLADGEIIPADRMSPQTPAATWIDERELAILTWGSSTCMPAAGTVEVVSETEGIVRLEPSANQVCTMDLVPQVTFVPAEGVAADAKLTLEGYVDADGAPVVVTAVR</sequence>
<evidence type="ECO:0008006" key="4">
    <source>
        <dbReference type="Google" id="ProtNLM"/>
    </source>
</evidence>
<evidence type="ECO:0000256" key="1">
    <source>
        <dbReference type="SAM" id="SignalP"/>
    </source>
</evidence>
<comment type="caution">
    <text evidence="2">The sequence shown here is derived from an EMBL/GenBank/DDBJ whole genome shotgun (WGS) entry which is preliminary data.</text>
</comment>
<accession>A0A4Y4B8E9</accession>
<proteinExistence type="predicted"/>
<dbReference type="Proteomes" id="UP000317410">
    <property type="component" value="Unassembled WGS sequence"/>
</dbReference>
<evidence type="ECO:0000313" key="3">
    <source>
        <dbReference type="Proteomes" id="UP000317410"/>
    </source>
</evidence>
<evidence type="ECO:0000313" key="2">
    <source>
        <dbReference type="EMBL" id="GEC74903.1"/>
    </source>
</evidence>
<dbReference type="EMBL" id="BJNQ01000004">
    <property type="protein sequence ID" value="GEC74903.1"/>
    <property type="molecule type" value="Genomic_DNA"/>
</dbReference>
<dbReference type="AlphaFoldDB" id="A0A4Y4B8E9"/>
<name>A0A4Y4B8E9_MICMQ</name>